<dbReference type="EMBL" id="CAADRA010005549">
    <property type="protein sequence ID" value="VFT91015.1"/>
    <property type="molecule type" value="Genomic_DNA"/>
</dbReference>
<keyword evidence="3" id="KW-1185">Reference proteome</keyword>
<sequence>MSHYLKVLLQDVFNASRCRWDDGRKQYSLGNPIQYFTRVRVMGIVRACRAQAIELDDGTAVIAVQFATPMPFRVGDLVDCIGELQPSRQALRPNYILSTHILPVQDPNMETLRFLEIIQLYKDSYFSGRTTSVSELTRPLAPLPTAVMAGIKRKFGSDTLEYLFDDGGGLQKQRKLQAGAEEYYLTVPDTECDRLVKGQRHLELRVNKPPYSIIVAGDRILFNGSYGANVHAVRNYASLAIALQSEDITTLLPAGVPSNLAPAHFRAFVSEADETMFGVAIFELERPAAAVPTGDPLTLVQELLEEANMTLEQLTSRLATLPPPAIVDALSQLQLDGMIYKLPSGHYSFL</sequence>
<accession>A0A485L0R5</accession>
<dbReference type="EMBL" id="VJMH01005528">
    <property type="protein sequence ID" value="KAF0694967.1"/>
    <property type="molecule type" value="Genomic_DNA"/>
</dbReference>
<name>A0A485L0R5_9STRA</name>
<evidence type="ECO:0000313" key="2">
    <source>
        <dbReference type="EMBL" id="VFT91015.1"/>
    </source>
</evidence>
<dbReference type="SUPFAM" id="SSF88697">
    <property type="entry name" value="PUA domain-like"/>
    <property type="match status" value="1"/>
</dbReference>
<dbReference type="OrthoDB" id="112749at2759"/>
<dbReference type="InterPro" id="IPR015947">
    <property type="entry name" value="PUA-like_sf"/>
</dbReference>
<dbReference type="AlphaFoldDB" id="A0A485L0R5"/>
<organism evidence="2 3">
    <name type="scientific">Aphanomyces stellatus</name>
    <dbReference type="NCBI Taxonomy" id="120398"/>
    <lineage>
        <taxon>Eukaryota</taxon>
        <taxon>Sar</taxon>
        <taxon>Stramenopiles</taxon>
        <taxon>Oomycota</taxon>
        <taxon>Saprolegniomycetes</taxon>
        <taxon>Saprolegniales</taxon>
        <taxon>Verrucalvaceae</taxon>
        <taxon>Aphanomyces</taxon>
    </lineage>
</organism>
<gene>
    <name evidence="2" type="primary">Aste57867_14190</name>
    <name evidence="1" type="ORF">As57867_014139</name>
    <name evidence="2" type="ORF">ASTE57867_14190</name>
</gene>
<dbReference type="Gene3D" id="2.30.130.30">
    <property type="entry name" value="Hypothetical protein"/>
    <property type="match status" value="1"/>
</dbReference>
<dbReference type="Gene3D" id="2.40.50.140">
    <property type="entry name" value="Nucleic acid-binding proteins"/>
    <property type="match status" value="1"/>
</dbReference>
<evidence type="ECO:0000313" key="1">
    <source>
        <dbReference type="EMBL" id="KAF0694967.1"/>
    </source>
</evidence>
<evidence type="ECO:0000313" key="3">
    <source>
        <dbReference type="Proteomes" id="UP000332933"/>
    </source>
</evidence>
<dbReference type="InterPro" id="IPR012340">
    <property type="entry name" value="NA-bd_OB-fold"/>
</dbReference>
<proteinExistence type="predicted"/>
<reference evidence="1" key="2">
    <citation type="submission" date="2019-06" db="EMBL/GenBank/DDBJ databases">
        <title>Genomics analysis of Aphanomyces spp. identifies a new class of oomycete effector associated with host adaptation.</title>
        <authorList>
            <person name="Gaulin E."/>
        </authorList>
    </citation>
    <scope>NUCLEOTIDE SEQUENCE</scope>
    <source>
        <strain evidence="1">CBS 578.67</strain>
    </source>
</reference>
<dbReference type="Proteomes" id="UP000332933">
    <property type="component" value="Unassembled WGS sequence"/>
</dbReference>
<reference evidence="2 3" key="1">
    <citation type="submission" date="2019-03" db="EMBL/GenBank/DDBJ databases">
        <authorList>
            <person name="Gaulin E."/>
            <person name="Dumas B."/>
        </authorList>
    </citation>
    <scope>NUCLEOTIDE SEQUENCE [LARGE SCALE GENOMIC DNA]</scope>
    <source>
        <strain evidence="2">CBS 568.67</strain>
    </source>
</reference>
<protein>
    <submittedName>
        <fullName evidence="2">Aste57867_14190 protein</fullName>
    </submittedName>
</protein>